<name>A0ABW1ZQ19_9DEIO</name>
<proteinExistence type="predicted"/>
<keyword evidence="2" id="KW-1185">Reference proteome</keyword>
<sequence length="186" mass="21151">MEDSAFRRRYVQGDLLVVSSDTGDEYTETTAYLQRKKALLAERNVTFVHLTPDMGFHSPAWQSLYHQWARNNTIGGVGFSSTCSPNLKTEVIYRFLNHLLAQRYGYVERQGRSSKAALYGYRQDFGPLRVMIGFSAGEERRVCAAPQRYVQDTIERAFPLIDLGLSRQGCQDVTRHLGHEVPTPSN</sequence>
<evidence type="ECO:0000313" key="2">
    <source>
        <dbReference type="Proteomes" id="UP001596317"/>
    </source>
</evidence>
<comment type="caution">
    <text evidence="1">The sequence shown here is derived from an EMBL/GenBank/DDBJ whole genome shotgun (WGS) entry which is preliminary data.</text>
</comment>
<gene>
    <name evidence="1" type="ORF">ACFP90_21950</name>
</gene>
<accession>A0ABW1ZQ19</accession>
<dbReference type="Proteomes" id="UP001596317">
    <property type="component" value="Unassembled WGS sequence"/>
</dbReference>
<reference evidence="2" key="1">
    <citation type="journal article" date="2019" name="Int. J. Syst. Evol. Microbiol.">
        <title>The Global Catalogue of Microorganisms (GCM) 10K type strain sequencing project: providing services to taxonomists for standard genome sequencing and annotation.</title>
        <authorList>
            <consortium name="The Broad Institute Genomics Platform"/>
            <consortium name="The Broad Institute Genome Sequencing Center for Infectious Disease"/>
            <person name="Wu L."/>
            <person name="Ma J."/>
        </authorList>
    </citation>
    <scope>NUCLEOTIDE SEQUENCE [LARGE SCALE GENOMIC DNA]</scope>
    <source>
        <strain evidence="2">CCUG 63830</strain>
    </source>
</reference>
<dbReference type="EMBL" id="JBHSWB010000002">
    <property type="protein sequence ID" value="MFC6662718.1"/>
    <property type="molecule type" value="Genomic_DNA"/>
</dbReference>
<organism evidence="1 2">
    <name type="scientific">Deinococcus multiflagellatus</name>
    <dbReference type="NCBI Taxonomy" id="1656887"/>
    <lineage>
        <taxon>Bacteria</taxon>
        <taxon>Thermotogati</taxon>
        <taxon>Deinococcota</taxon>
        <taxon>Deinococci</taxon>
        <taxon>Deinococcales</taxon>
        <taxon>Deinococcaceae</taxon>
        <taxon>Deinococcus</taxon>
    </lineage>
</organism>
<protein>
    <submittedName>
        <fullName evidence="1">Uncharacterized protein</fullName>
    </submittedName>
</protein>
<evidence type="ECO:0000313" key="1">
    <source>
        <dbReference type="EMBL" id="MFC6662718.1"/>
    </source>
</evidence>